<keyword evidence="2" id="KW-1185">Reference proteome</keyword>
<evidence type="ECO:0000313" key="1">
    <source>
        <dbReference type="EMBL" id="WPY00264.1"/>
    </source>
</evidence>
<accession>A0ABZ0UTR2</accession>
<protein>
    <submittedName>
        <fullName evidence="1">Uncharacterized protein</fullName>
    </submittedName>
</protein>
<gene>
    <name evidence="1" type="ORF">Trichorick_00136</name>
</gene>
<proteinExistence type="predicted"/>
<reference evidence="1 2" key="1">
    <citation type="submission" date="2022-10" db="EMBL/GenBank/DDBJ databases">
        <title>Host association and intracellularity evolved multiple times independently in the Rickettsiales.</title>
        <authorList>
            <person name="Castelli M."/>
            <person name="Nardi T."/>
            <person name="Gammuto L."/>
            <person name="Bellinzona G."/>
            <person name="Sabaneyeva E."/>
            <person name="Potekhin A."/>
            <person name="Serra V."/>
            <person name="Petroni G."/>
            <person name="Sassera D."/>
        </authorList>
    </citation>
    <scope>NUCLEOTIDE SEQUENCE [LARGE SCALE GENOMIC DNA]</scope>
    <source>
        <strain evidence="1 2">Kr 154-4</strain>
    </source>
</reference>
<sequence>MHKHKANVTKLHKSRIKKTVSADINIDDEGQKMIQEEAFSLSSTIMKVRSVDDNSGESLAVSGNILKCDIAEDINKVVNNYTQLTNNTIDKLVDDTNVNIYFAEEVLSACTATFDQAIQENMIISRDILQLRDVSDMLNFQRKVVSENFNNFADLFLNISNIGQSLVNKKMENSTSFVDKYIKCFI</sequence>
<dbReference type="Proteomes" id="UP001326613">
    <property type="component" value="Chromosome"/>
</dbReference>
<dbReference type="RefSeq" id="WP_323738352.1">
    <property type="nucleotide sequence ID" value="NZ_CP112932.1"/>
</dbReference>
<dbReference type="EMBL" id="CP112932">
    <property type="protein sequence ID" value="WPY00264.1"/>
    <property type="molecule type" value="Genomic_DNA"/>
</dbReference>
<evidence type="ECO:0000313" key="2">
    <source>
        <dbReference type="Proteomes" id="UP001326613"/>
    </source>
</evidence>
<organism evidence="1 2">
    <name type="scientific">Candidatus Trichorickettsia mobilis</name>
    <dbReference type="NCBI Taxonomy" id="1346319"/>
    <lineage>
        <taxon>Bacteria</taxon>
        <taxon>Pseudomonadati</taxon>
        <taxon>Pseudomonadota</taxon>
        <taxon>Alphaproteobacteria</taxon>
        <taxon>Rickettsiales</taxon>
        <taxon>Rickettsiaceae</taxon>
        <taxon>Rickettsieae</taxon>
        <taxon>Candidatus Trichorickettsia</taxon>
    </lineage>
</organism>
<name>A0ABZ0UTR2_9RICK</name>